<feature type="transmembrane region" description="Helical" evidence="1">
    <location>
        <begin position="119"/>
        <end position="143"/>
    </location>
</feature>
<keyword evidence="3" id="KW-1185">Reference proteome</keyword>
<protein>
    <recommendedName>
        <fullName evidence="4">O-antigen ligase domain-containing protein</fullName>
    </recommendedName>
</protein>
<keyword evidence="1" id="KW-0812">Transmembrane</keyword>
<feature type="transmembrane region" description="Helical" evidence="1">
    <location>
        <begin position="391"/>
        <end position="408"/>
    </location>
</feature>
<feature type="transmembrane region" description="Helical" evidence="1">
    <location>
        <begin position="57"/>
        <end position="76"/>
    </location>
</feature>
<feature type="transmembrane region" description="Helical" evidence="1">
    <location>
        <begin position="327"/>
        <end position="356"/>
    </location>
</feature>
<keyword evidence="1" id="KW-1133">Transmembrane helix</keyword>
<name>A0A1Q2L2T8_9BACL</name>
<dbReference type="Proteomes" id="UP000188184">
    <property type="component" value="Chromosome"/>
</dbReference>
<dbReference type="RefSeq" id="WP_077590093.1">
    <property type="nucleotide sequence ID" value="NZ_CP019640.1"/>
</dbReference>
<dbReference type="EMBL" id="CP019640">
    <property type="protein sequence ID" value="AQQ54202.1"/>
    <property type="molecule type" value="Genomic_DNA"/>
</dbReference>
<feature type="transmembrane region" description="Helical" evidence="1">
    <location>
        <begin position="33"/>
        <end position="50"/>
    </location>
</feature>
<sequence>MNILKIYDVLPYALIISSFGFYIIGGLRIEHLILYPIAVILIGFAIRNKLPVFISHLFIHLLWLFLLIVAILATLIGNGEYLFIKALADMESFIQPLVVISIFMFAYRTYSIGKVENNLILSCKILLFLLSLNTLFIFISLFVDISEVGKHFWGSEDSVAARAATNGRYSGIFNQPLEAGVMYSLGLLCWIYISGKMRVLKINYITSLFLILIGGLITVSKIFLFGGIFLFLVGILFSKKKGTLVFWLINLSVIVGSLTYIFLLKQWSGLNYLLRFFNSSDNWIKLLTAGRFGGEDSQQVLLFNEVWKESPFFGRGFGQTPVYDSGYFQFFAVGGSIGFTLFILLLLYLSILSAIFIKQNRFQEESKFFLLINLLIIGSSIGSPTLTLNRVSLVMWIFIVLLLQFFHIERVDNNKITEAKTKKS</sequence>
<evidence type="ECO:0000313" key="3">
    <source>
        <dbReference type="Proteomes" id="UP000188184"/>
    </source>
</evidence>
<feature type="transmembrane region" description="Helical" evidence="1">
    <location>
        <begin position="9"/>
        <end position="27"/>
    </location>
</feature>
<gene>
    <name evidence="2" type="ORF">B0X71_14565</name>
</gene>
<dbReference type="OrthoDB" id="5147663at2"/>
<feature type="transmembrane region" description="Helical" evidence="1">
    <location>
        <begin position="244"/>
        <end position="263"/>
    </location>
</feature>
<organism evidence="2 3">
    <name type="scientific">Planococcus lenghuensis</name>
    <dbReference type="NCBI Taxonomy" id="2213202"/>
    <lineage>
        <taxon>Bacteria</taxon>
        <taxon>Bacillati</taxon>
        <taxon>Bacillota</taxon>
        <taxon>Bacilli</taxon>
        <taxon>Bacillales</taxon>
        <taxon>Caryophanaceae</taxon>
        <taxon>Planococcus</taxon>
    </lineage>
</organism>
<feature type="transmembrane region" description="Helical" evidence="1">
    <location>
        <begin position="204"/>
        <end position="237"/>
    </location>
</feature>
<evidence type="ECO:0000313" key="2">
    <source>
        <dbReference type="EMBL" id="AQQ54202.1"/>
    </source>
</evidence>
<keyword evidence="1" id="KW-0472">Membrane</keyword>
<feature type="transmembrane region" description="Helical" evidence="1">
    <location>
        <begin position="368"/>
        <end position="385"/>
    </location>
</feature>
<evidence type="ECO:0008006" key="4">
    <source>
        <dbReference type="Google" id="ProtNLM"/>
    </source>
</evidence>
<evidence type="ECO:0000256" key="1">
    <source>
        <dbReference type="SAM" id="Phobius"/>
    </source>
</evidence>
<feature type="transmembrane region" description="Helical" evidence="1">
    <location>
        <begin position="82"/>
        <end position="107"/>
    </location>
</feature>
<proteinExistence type="predicted"/>
<reference evidence="2 3" key="1">
    <citation type="submission" date="2017-02" db="EMBL/GenBank/DDBJ databases">
        <title>The complete genomic sequence of a novel cold adapted crude oil-degrading bacterium Planococcus qaidamina Y42.</title>
        <authorList>
            <person name="Yang R."/>
        </authorList>
    </citation>
    <scope>NUCLEOTIDE SEQUENCE [LARGE SCALE GENOMIC DNA]</scope>
    <source>
        <strain evidence="2 3">Y42</strain>
    </source>
</reference>
<dbReference type="KEGG" id="pmar:B0X71_14565"/>
<dbReference type="AlphaFoldDB" id="A0A1Q2L2T8"/>
<accession>A0A1Q2L2T8</accession>